<accession>A0A1J7JD68</accession>
<evidence type="ECO:0000313" key="1">
    <source>
        <dbReference type="EMBL" id="OIW31281.1"/>
    </source>
</evidence>
<dbReference type="EMBL" id="KV875096">
    <property type="protein sequence ID" value="OIW31281.1"/>
    <property type="molecule type" value="Genomic_DNA"/>
</dbReference>
<dbReference type="AlphaFoldDB" id="A0A1J7JD68"/>
<organism evidence="1 2">
    <name type="scientific">Coniochaeta ligniaria NRRL 30616</name>
    <dbReference type="NCBI Taxonomy" id="1408157"/>
    <lineage>
        <taxon>Eukaryota</taxon>
        <taxon>Fungi</taxon>
        <taxon>Dikarya</taxon>
        <taxon>Ascomycota</taxon>
        <taxon>Pezizomycotina</taxon>
        <taxon>Sordariomycetes</taxon>
        <taxon>Sordariomycetidae</taxon>
        <taxon>Coniochaetales</taxon>
        <taxon>Coniochaetaceae</taxon>
        <taxon>Coniochaeta</taxon>
    </lineage>
</organism>
<dbReference type="InParanoid" id="A0A1J7JD68"/>
<keyword evidence="2" id="KW-1185">Reference proteome</keyword>
<evidence type="ECO:0000313" key="2">
    <source>
        <dbReference type="Proteomes" id="UP000182658"/>
    </source>
</evidence>
<protein>
    <submittedName>
        <fullName evidence="1">Uncharacterized protein</fullName>
    </submittedName>
</protein>
<proteinExistence type="predicted"/>
<gene>
    <name evidence="1" type="ORF">CONLIGDRAFT_308748</name>
</gene>
<sequence length="151" mass="17835">MNDVHCHHDLSDATSFQFFSFVDYLYDPSSEAFSIQQFRQCLYEQRHLNELLVSRNGLDNIISQKFFRFDLFTTTPFAGVFAWRVLPVRQIRPQSPFTRMAECSSDVSFRSPVYLRPCHAPTHFCRLRHQPRYPQLTFFCAIFRHSGGLFP</sequence>
<reference evidence="1 2" key="1">
    <citation type="submission" date="2016-10" db="EMBL/GenBank/DDBJ databases">
        <title>Draft genome sequence of Coniochaeta ligniaria NRRL30616, a lignocellulolytic fungus for bioabatement of inhibitors in plant biomass hydrolysates.</title>
        <authorList>
            <consortium name="DOE Joint Genome Institute"/>
            <person name="Jimenez D.J."/>
            <person name="Hector R.E."/>
            <person name="Riley R."/>
            <person name="Sun H."/>
            <person name="Grigoriev I.V."/>
            <person name="Van Elsas J.D."/>
            <person name="Nichols N.N."/>
        </authorList>
    </citation>
    <scope>NUCLEOTIDE SEQUENCE [LARGE SCALE GENOMIC DNA]</scope>
    <source>
        <strain evidence="1 2">NRRL 30616</strain>
    </source>
</reference>
<dbReference type="Proteomes" id="UP000182658">
    <property type="component" value="Unassembled WGS sequence"/>
</dbReference>
<name>A0A1J7JD68_9PEZI</name>